<evidence type="ECO:0000313" key="2">
    <source>
        <dbReference type="WBParaSite" id="PS1159_v2.g6743.t1"/>
    </source>
</evidence>
<evidence type="ECO:0000313" key="1">
    <source>
        <dbReference type="Proteomes" id="UP000887580"/>
    </source>
</evidence>
<protein>
    <submittedName>
        <fullName evidence="2">STAS domain-containing protein</fullName>
    </submittedName>
</protein>
<organism evidence="1 2">
    <name type="scientific">Panagrolaimus sp. PS1159</name>
    <dbReference type="NCBI Taxonomy" id="55785"/>
    <lineage>
        <taxon>Eukaryota</taxon>
        <taxon>Metazoa</taxon>
        <taxon>Ecdysozoa</taxon>
        <taxon>Nematoda</taxon>
        <taxon>Chromadorea</taxon>
        <taxon>Rhabditida</taxon>
        <taxon>Tylenchina</taxon>
        <taxon>Panagrolaimomorpha</taxon>
        <taxon>Panagrolaimoidea</taxon>
        <taxon>Panagrolaimidae</taxon>
        <taxon>Panagrolaimus</taxon>
    </lineage>
</organism>
<reference evidence="2" key="1">
    <citation type="submission" date="2022-11" db="UniProtKB">
        <authorList>
            <consortium name="WormBaseParasite"/>
        </authorList>
    </citation>
    <scope>IDENTIFICATION</scope>
</reference>
<dbReference type="Proteomes" id="UP000887580">
    <property type="component" value="Unplaced"/>
</dbReference>
<sequence>MNQIEFDKVYGRYPKGYGKTSTLQRIRKNFTPKYLKNKIYETIPILNWLPKYDFKNNFFRDLIGGCTVGIMHVPQGMAYATLAGVEPIYGLYSSFFASLIYMFFGTSRHISIGTFAVASMMVGGVRFRLIPESIDSVSTHSAADKILGTNSTMYPGISNTYEVMTLLSTLTFGVGIVQLLMGIFRLSFLTTYMSDALIAGYTTATAAHVLISQLNKVIGVKLPRYNGNGMLFFMLRDIIMAIPNANIMAVAISAFGLTFLYIGKEYINPFVKKRSPVPIPFELLLVIFGIIFSTLLNVNEKYHISIVNTIPQGFPEPHLPDISLLPKLIPDCISIAIICYIFVVSLGKLFAKKHGYKIDPTQELFALGFMEIFSSFLPVYPAGAALSRSSVCEASGVKTQFYTIFTSILLLIVILWLGPLLEPLPMCILSCIVIISLKSLFLQVKQLPRLWKVSKFDFAVWVIACVSTICTTVTLGLLISFIVVLLTVVLQQQWPKFVTYGTDENFEAFYPFKSYEKLIEIPHGAKLFKFEGPLHFANSVKFVDTLLHLISESDTELLEVKADCEIDKEVSVKQKNIILDCSAMVFIDSMGFEALLEVTKTAKKHNIALIFAAFPSSVLAVFDNADFYKDFPKENIFPSVHHAVQYLKDGN</sequence>
<proteinExistence type="predicted"/>
<accession>A0AC35GLX6</accession>
<name>A0AC35GLX6_9BILA</name>
<dbReference type="WBParaSite" id="PS1159_v2.g6743.t1">
    <property type="protein sequence ID" value="PS1159_v2.g6743.t1"/>
    <property type="gene ID" value="PS1159_v2.g6743"/>
</dbReference>